<dbReference type="Proteomes" id="UP000201613">
    <property type="component" value="Unassembled WGS sequence"/>
</dbReference>
<dbReference type="RefSeq" id="WP_093992350.1">
    <property type="nucleotide sequence ID" value="NZ_FXZK01000004.1"/>
</dbReference>
<protein>
    <submittedName>
        <fullName evidence="1">Uncharacterized protein</fullName>
    </submittedName>
</protein>
<dbReference type="OrthoDB" id="7831801at2"/>
<dbReference type="EMBL" id="FXZK01000004">
    <property type="protein sequence ID" value="SMY08143.1"/>
    <property type="molecule type" value="Genomic_DNA"/>
</dbReference>
<sequence length="262" mass="28741">MKIKLNKLEFDVLGVPGPLRNALLTDPTIMQGVWRRVWEWDHVAQEGKLLTQVTEKKALPLPNGLSFFVPKKTADGSYAVNQGPSKLMAKRFVEQVGGKSVADVLGALQKIMGVPMRTIPYDQFAPLNPISSYAIRMHTEFNVVQLKEASRNLSGYLFIPGQVVFVAEVKDKGDEAAFDAMLAENPKLAQAQNAQIVPAQGKANQNARMIALAQRIGELRPLVEAATEGGKPLEDTNLRNAFGRTVSEWRAIAPKEQPTAKA</sequence>
<evidence type="ECO:0000313" key="2">
    <source>
        <dbReference type="Proteomes" id="UP000201613"/>
    </source>
</evidence>
<proteinExistence type="predicted"/>
<dbReference type="AlphaFoldDB" id="A0A238LF00"/>
<reference evidence="1 2" key="1">
    <citation type="submission" date="2017-05" db="EMBL/GenBank/DDBJ databases">
        <authorList>
            <person name="Song R."/>
            <person name="Chenine A.L."/>
            <person name="Ruprecht R.M."/>
        </authorList>
    </citation>
    <scope>NUCLEOTIDE SEQUENCE [LARGE SCALE GENOMIC DNA]</scope>
    <source>
        <strain evidence="1 2">CECT 8899</strain>
    </source>
</reference>
<accession>A0A238LF00</accession>
<evidence type="ECO:0000313" key="1">
    <source>
        <dbReference type="EMBL" id="SMY08143.1"/>
    </source>
</evidence>
<keyword evidence="2" id="KW-1185">Reference proteome</keyword>
<gene>
    <name evidence="1" type="ORF">LOM8899_02292</name>
</gene>
<organism evidence="1 2">
    <name type="scientific">Flavimaricola marinus</name>
    <dbReference type="NCBI Taxonomy" id="1819565"/>
    <lineage>
        <taxon>Bacteria</taxon>
        <taxon>Pseudomonadati</taxon>
        <taxon>Pseudomonadota</taxon>
        <taxon>Alphaproteobacteria</taxon>
        <taxon>Rhodobacterales</taxon>
        <taxon>Paracoccaceae</taxon>
        <taxon>Flavimaricola</taxon>
    </lineage>
</organism>
<name>A0A238LF00_9RHOB</name>